<sequence>MAEFVFAVQQVPQARVLPYNVVPAQNHRAFLQEPWPNRLIDCLIELTYVDEVNQRDQPQEEASYHLHLRRAGGDAWLADRQNEVHDTLQFAPQTLDDLESFASIQPNEERAAAEVCLQTAKTEFEKAVGPNRRVTGISLSFTCVSRIGAWGGGGDPNAFIDPYAFIDPNIFGQLIMHYM</sequence>
<reference evidence="1 2" key="1">
    <citation type="journal article" date="2008" name="Nature">
        <title>The genome of the choanoflagellate Monosiga brevicollis and the origin of metazoans.</title>
        <authorList>
            <consortium name="JGI Sequencing"/>
            <person name="King N."/>
            <person name="Westbrook M.J."/>
            <person name="Young S.L."/>
            <person name="Kuo A."/>
            <person name="Abedin M."/>
            <person name="Chapman J."/>
            <person name="Fairclough S."/>
            <person name="Hellsten U."/>
            <person name="Isogai Y."/>
            <person name="Letunic I."/>
            <person name="Marr M."/>
            <person name="Pincus D."/>
            <person name="Putnam N."/>
            <person name="Rokas A."/>
            <person name="Wright K.J."/>
            <person name="Zuzow R."/>
            <person name="Dirks W."/>
            <person name="Good M."/>
            <person name="Goodstein D."/>
            <person name="Lemons D."/>
            <person name="Li W."/>
            <person name="Lyons J.B."/>
            <person name="Morris A."/>
            <person name="Nichols S."/>
            <person name="Richter D.J."/>
            <person name="Salamov A."/>
            <person name="Bork P."/>
            <person name="Lim W.A."/>
            <person name="Manning G."/>
            <person name="Miller W.T."/>
            <person name="McGinnis W."/>
            <person name="Shapiro H."/>
            <person name="Tjian R."/>
            <person name="Grigoriev I.V."/>
            <person name="Rokhsar D."/>
        </authorList>
    </citation>
    <scope>NUCLEOTIDE SEQUENCE [LARGE SCALE GENOMIC DNA]</scope>
    <source>
        <strain evidence="2">MX1 / ATCC 50154</strain>
    </source>
</reference>
<dbReference type="Proteomes" id="UP000001357">
    <property type="component" value="Unassembled WGS sequence"/>
</dbReference>
<dbReference type="EMBL" id="CH991577">
    <property type="protein sequence ID" value="EDQ85097.1"/>
    <property type="molecule type" value="Genomic_DNA"/>
</dbReference>
<dbReference type="RefSeq" id="XP_001750101.1">
    <property type="nucleotide sequence ID" value="XM_001750049.1"/>
</dbReference>
<protein>
    <submittedName>
        <fullName evidence="1">Uncharacterized protein</fullName>
    </submittedName>
</protein>
<proteinExistence type="predicted"/>
<dbReference type="AlphaFoldDB" id="A9VBG5"/>
<dbReference type="InParanoid" id="A9VBG5"/>
<name>A9VBG5_MONBE</name>
<organism evidence="1 2">
    <name type="scientific">Monosiga brevicollis</name>
    <name type="common">Choanoflagellate</name>
    <dbReference type="NCBI Taxonomy" id="81824"/>
    <lineage>
        <taxon>Eukaryota</taxon>
        <taxon>Choanoflagellata</taxon>
        <taxon>Craspedida</taxon>
        <taxon>Salpingoecidae</taxon>
        <taxon>Monosiga</taxon>
    </lineage>
</organism>
<evidence type="ECO:0000313" key="1">
    <source>
        <dbReference type="EMBL" id="EDQ85097.1"/>
    </source>
</evidence>
<dbReference type="KEGG" id="mbr:MONBRDRAFT_12181"/>
<keyword evidence="2" id="KW-1185">Reference proteome</keyword>
<evidence type="ECO:0000313" key="2">
    <source>
        <dbReference type="Proteomes" id="UP000001357"/>
    </source>
</evidence>
<accession>A9VBG5</accession>
<gene>
    <name evidence="1" type="ORF">MONBRDRAFT_12181</name>
</gene>
<dbReference type="GeneID" id="5895373"/>